<organism evidence="1 2">
    <name type="scientific">Vaccinium darrowii</name>
    <dbReference type="NCBI Taxonomy" id="229202"/>
    <lineage>
        <taxon>Eukaryota</taxon>
        <taxon>Viridiplantae</taxon>
        <taxon>Streptophyta</taxon>
        <taxon>Embryophyta</taxon>
        <taxon>Tracheophyta</taxon>
        <taxon>Spermatophyta</taxon>
        <taxon>Magnoliopsida</taxon>
        <taxon>eudicotyledons</taxon>
        <taxon>Gunneridae</taxon>
        <taxon>Pentapetalae</taxon>
        <taxon>asterids</taxon>
        <taxon>Ericales</taxon>
        <taxon>Ericaceae</taxon>
        <taxon>Vaccinioideae</taxon>
        <taxon>Vaccinieae</taxon>
        <taxon>Vaccinium</taxon>
    </lineage>
</organism>
<comment type="caution">
    <text evidence="1">The sequence shown here is derived from an EMBL/GenBank/DDBJ whole genome shotgun (WGS) entry which is preliminary data.</text>
</comment>
<gene>
    <name evidence="1" type="ORF">Vadar_020010</name>
</gene>
<sequence length="131" mass="14485">MDDGIRASSVVDGGAYVPLPEEVIEVEAPYDDARLNQWSSKLNSSVYDFRCKFLRCVWDNAVTPLWTLVQSTKTDRERPENGKHKQSIGSSGDEGCGGHISHKGCGSCSSSYQNSLFPSPLVRSRRNPIHL</sequence>
<keyword evidence="2" id="KW-1185">Reference proteome</keyword>
<proteinExistence type="predicted"/>
<name>A0ACB7YPE2_9ERIC</name>
<reference evidence="1 2" key="1">
    <citation type="journal article" date="2021" name="Hortic Res">
        <title>High-quality reference genome and annotation aids understanding of berry development for evergreen blueberry (Vaccinium darrowii).</title>
        <authorList>
            <person name="Yu J."/>
            <person name="Hulse-Kemp A.M."/>
            <person name="Babiker E."/>
            <person name="Staton M."/>
        </authorList>
    </citation>
    <scope>NUCLEOTIDE SEQUENCE [LARGE SCALE GENOMIC DNA]</scope>
    <source>
        <strain evidence="2">cv. NJ 8807/NJ 8810</strain>
        <tissue evidence="1">Young leaf</tissue>
    </source>
</reference>
<evidence type="ECO:0000313" key="1">
    <source>
        <dbReference type="EMBL" id="KAH7854997.1"/>
    </source>
</evidence>
<protein>
    <submittedName>
        <fullName evidence="1">Uncharacterized protein</fullName>
    </submittedName>
</protein>
<evidence type="ECO:0000313" key="2">
    <source>
        <dbReference type="Proteomes" id="UP000828048"/>
    </source>
</evidence>
<dbReference type="EMBL" id="CM037161">
    <property type="protein sequence ID" value="KAH7854997.1"/>
    <property type="molecule type" value="Genomic_DNA"/>
</dbReference>
<accession>A0ACB7YPE2</accession>
<dbReference type="Proteomes" id="UP000828048">
    <property type="component" value="Chromosome 11"/>
</dbReference>